<evidence type="ECO:0000313" key="4">
    <source>
        <dbReference type="Proteomes" id="UP000002011"/>
    </source>
</evidence>
<accession>C6VWS3</accession>
<feature type="transmembrane region" description="Helical" evidence="1">
    <location>
        <begin position="183"/>
        <end position="204"/>
    </location>
</feature>
<keyword evidence="1" id="KW-0472">Membrane</keyword>
<organism evidence="3 4">
    <name type="scientific">Dyadobacter fermentans (strain ATCC 700827 / DSM 18053 / CIP 107007 / KCTC 52180 / NS114)</name>
    <dbReference type="NCBI Taxonomy" id="471854"/>
    <lineage>
        <taxon>Bacteria</taxon>
        <taxon>Pseudomonadati</taxon>
        <taxon>Bacteroidota</taxon>
        <taxon>Cytophagia</taxon>
        <taxon>Cytophagales</taxon>
        <taxon>Spirosomataceae</taxon>
        <taxon>Dyadobacter</taxon>
    </lineage>
</organism>
<dbReference type="Pfam" id="PF05090">
    <property type="entry name" value="HTTM"/>
    <property type="match status" value="1"/>
</dbReference>
<keyword evidence="4" id="KW-1185">Reference proteome</keyword>
<sequence>MHPHWNPFYIKEKAVVPELVLAVRLLACYLLLTGEVPFNGSQGTGRFYPLVGFLGDFGSDAQFNAGIRLVFLIGIAIVLCSHWVRLGALLVGLSFATGLLSCQTCISVAHLFTGCMFLCTALSNRVTGTDIVRFQLVVLYLGADLNKIFDADWWTGASMETLLVTKHQIPPYMAVAALFPPGFMSQITGISVILLQLGIAILLLKRERVAYAVFLALLLHLPMVVLMHITFGPFVFALVTAYGSQFTWPARLACDDRLHSPAVVRLLKKLDFNDQLADCPAAGRDLFIRWVRTGIDFISHPVVLFLAMLLVVLLIRYGQLVLLSVLVIAAACIYAWPQRGRAPAKPSAAERSSSVNF</sequence>
<dbReference type="HOGENOM" id="CLU_775523_0_0_10"/>
<dbReference type="InterPro" id="IPR053934">
    <property type="entry name" value="HTTM_dom"/>
</dbReference>
<feature type="transmembrane region" description="Helical" evidence="1">
    <location>
        <begin position="297"/>
        <end position="315"/>
    </location>
</feature>
<feature type="transmembrane region" description="Helical" evidence="1">
    <location>
        <begin position="90"/>
        <end position="119"/>
    </location>
</feature>
<dbReference type="RefSeq" id="WP_015815063.1">
    <property type="nucleotide sequence ID" value="NC_013037.1"/>
</dbReference>
<feature type="transmembrane region" description="Helical" evidence="1">
    <location>
        <begin position="320"/>
        <end position="337"/>
    </location>
</feature>
<keyword evidence="1" id="KW-0812">Transmembrane</keyword>
<dbReference type="eggNOG" id="ENOG5033EMV">
    <property type="taxonomic scope" value="Bacteria"/>
</dbReference>
<dbReference type="OrthoDB" id="1133379at2"/>
<evidence type="ECO:0000259" key="2">
    <source>
        <dbReference type="Pfam" id="PF05090"/>
    </source>
</evidence>
<reference evidence="3 4" key="1">
    <citation type="journal article" date="2009" name="Stand. Genomic Sci.">
        <title>Complete genome sequence of Dyadobacter fermentans type strain (NS114).</title>
        <authorList>
            <person name="Lang E."/>
            <person name="Lapidus A."/>
            <person name="Chertkov O."/>
            <person name="Brettin T."/>
            <person name="Detter J.C."/>
            <person name="Han C."/>
            <person name="Copeland A."/>
            <person name="Glavina Del Rio T."/>
            <person name="Nolan M."/>
            <person name="Chen F."/>
            <person name="Lucas S."/>
            <person name="Tice H."/>
            <person name="Cheng J.F."/>
            <person name="Land M."/>
            <person name="Hauser L."/>
            <person name="Chang Y.J."/>
            <person name="Jeffries C.D."/>
            <person name="Kopitz M."/>
            <person name="Bruce D."/>
            <person name="Goodwin L."/>
            <person name="Pitluck S."/>
            <person name="Ovchinnikova G."/>
            <person name="Pati A."/>
            <person name="Ivanova N."/>
            <person name="Mavrommatis K."/>
            <person name="Chen A."/>
            <person name="Palaniappan K."/>
            <person name="Chain P."/>
            <person name="Bristow J."/>
            <person name="Eisen J.A."/>
            <person name="Markowitz V."/>
            <person name="Hugenholtz P."/>
            <person name="Goker M."/>
            <person name="Rohde M."/>
            <person name="Kyrpides N.C."/>
            <person name="Klenk H.P."/>
        </authorList>
    </citation>
    <scope>NUCLEOTIDE SEQUENCE [LARGE SCALE GENOMIC DNA]</scope>
    <source>
        <strain evidence="4">ATCC 700827 / DSM 18053 / CIP 107007 / KCTC 52180 / NS114</strain>
    </source>
</reference>
<dbReference type="EMBL" id="CP001619">
    <property type="protein sequence ID" value="ACT96823.1"/>
    <property type="molecule type" value="Genomic_DNA"/>
</dbReference>
<protein>
    <recommendedName>
        <fullName evidence="2">HTTM domain-containing protein</fullName>
    </recommendedName>
</protein>
<gene>
    <name evidence="3" type="ordered locus">Dfer_5633</name>
</gene>
<dbReference type="STRING" id="471854.Dfer_5633"/>
<name>C6VWS3_DYAFD</name>
<feature type="domain" description="HTTM" evidence="2">
    <location>
        <begin position="131"/>
        <end position="241"/>
    </location>
</feature>
<dbReference type="KEGG" id="dfe:Dfer_5633"/>
<keyword evidence="1" id="KW-1133">Transmembrane helix</keyword>
<evidence type="ECO:0000313" key="3">
    <source>
        <dbReference type="EMBL" id="ACT96823.1"/>
    </source>
</evidence>
<proteinExistence type="predicted"/>
<evidence type="ECO:0000256" key="1">
    <source>
        <dbReference type="SAM" id="Phobius"/>
    </source>
</evidence>
<dbReference type="Proteomes" id="UP000002011">
    <property type="component" value="Chromosome"/>
</dbReference>
<feature type="transmembrane region" description="Helical" evidence="1">
    <location>
        <begin position="65"/>
        <end position="84"/>
    </location>
</feature>
<dbReference type="AlphaFoldDB" id="C6VWS3"/>
<feature type="transmembrane region" description="Helical" evidence="1">
    <location>
        <begin position="211"/>
        <end position="239"/>
    </location>
</feature>